<feature type="coiled-coil region" evidence="1">
    <location>
        <begin position="196"/>
        <end position="230"/>
    </location>
</feature>
<dbReference type="Proteomes" id="UP001433268">
    <property type="component" value="Unassembled WGS sequence"/>
</dbReference>
<gene>
    <name evidence="3" type="ORF">PG997_015344</name>
</gene>
<feature type="compositionally biased region" description="Polar residues" evidence="2">
    <location>
        <begin position="80"/>
        <end position="91"/>
    </location>
</feature>
<comment type="caution">
    <text evidence="3">The sequence shown here is derived from an EMBL/GenBank/DDBJ whole genome shotgun (WGS) entry which is preliminary data.</text>
</comment>
<evidence type="ECO:0000256" key="2">
    <source>
        <dbReference type="SAM" id="MobiDB-lite"/>
    </source>
</evidence>
<feature type="region of interest" description="Disordered" evidence="2">
    <location>
        <begin position="30"/>
        <end position="91"/>
    </location>
</feature>
<keyword evidence="1" id="KW-0175">Coiled coil</keyword>
<evidence type="ECO:0000313" key="4">
    <source>
        <dbReference type="Proteomes" id="UP001433268"/>
    </source>
</evidence>
<name>A0ABR1UQC8_9PEZI</name>
<evidence type="ECO:0000256" key="1">
    <source>
        <dbReference type="SAM" id="Coils"/>
    </source>
</evidence>
<feature type="compositionally biased region" description="Polar residues" evidence="2">
    <location>
        <begin position="30"/>
        <end position="44"/>
    </location>
</feature>
<evidence type="ECO:0000313" key="3">
    <source>
        <dbReference type="EMBL" id="KAK8061123.1"/>
    </source>
</evidence>
<proteinExistence type="predicted"/>
<sequence length="234" mass="26404">MSFSILKSVPRVGSRAIQAATTRPVLVQQRSTSWMGFEQPNPSAYNHPPSQPPQEGGEMEKKKQKLLRQQATAAVPSPTGEPSSKLPPNNKVTSVLDKVVTHEGFKAKEAEALNAACRQRRKQQAAEAEAIRVLVRQRPYYELQTLKLRIPGCPATYGCAPEALHDPAFGTDPVEGYDPVRKWRYDYHTERRITELAQEAAERIRLAAKKRELKSQYREAIRKALREEQAKPHD</sequence>
<accession>A0ABR1UQC8</accession>
<dbReference type="GeneID" id="92052718"/>
<protein>
    <submittedName>
        <fullName evidence="3">Uncharacterized protein</fullName>
    </submittedName>
</protein>
<reference evidence="3 4" key="1">
    <citation type="submission" date="2023-01" db="EMBL/GenBank/DDBJ databases">
        <title>Analysis of 21 Apiospora genomes using comparative genomics revels a genus with tremendous synthesis potential of carbohydrate active enzymes and secondary metabolites.</title>
        <authorList>
            <person name="Sorensen T."/>
        </authorList>
    </citation>
    <scope>NUCLEOTIDE SEQUENCE [LARGE SCALE GENOMIC DNA]</scope>
    <source>
        <strain evidence="3 4">CBS 114990</strain>
    </source>
</reference>
<dbReference type="RefSeq" id="XP_066660543.1">
    <property type="nucleotide sequence ID" value="XM_066819658.1"/>
</dbReference>
<dbReference type="EMBL" id="JAQQWN010000011">
    <property type="protein sequence ID" value="KAK8061123.1"/>
    <property type="molecule type" value="Genomic_DNA"/>
</dbReference>
<keyword evidence="4" id="KW-1185">Reference proteome</keyword>
<organism evidence="3 4">
    <name type="scientific">Apiospora hydei</name>
    <dbReference type="NCBI Taxonomy" id="1337664"/>
    <lineage>
        <taxon>Eukaryota</taxon>
        <taxon>Fungi</taxon>
        <taxon>Dikarya</taxon>
        <taxon>Ascomycota</taxon>
        <taxon>Pezizomycotina</taxon>
        <taxon>Sordariomycetes</taxon>
        <taxon>Xylariomycetidae</taxon>
        <taxon>Amphisphaeriales</taxon>
        <taxon>Apiosporaceae</taxon>
        <taxon>Apiospora</taxon>
    </lineage>
</organism>